<dbReference type="SUPFAM" id="SSF161098">
    <property type="entry name" value="MetI-like"/>
    <property type="match status" value="1"/>
</dbReference>
<accession>A0A316EMU3</accession>
<evidence type="ECO:0000256" key="8">
    <source>
        <dbReference type="SAM" id="MobiDB-lite"/>
    </source>
</evidence>
<dbReference type="GO" id="GO:0055085">
    <property type="term" value="P:transmembrane transport"/>
    <property type="evidence" value="ECO:0007669"/>
    <property type="project" value="InterPro"/>
</dbReference>
<dbReference type="Proteomes" id="UP000245754">
    <property type="component" value="Unassembled WGS sequence"/>
</dbReference>
<dbReference type="CDD" id="cd06261">
    <property type="entry name" value="TM_PBP2"/>
    <property type="match status" value="1"/>
</dbReference>
<keyword evidence="5 7" id="KW-1133">Transmembrane helix</keyword>
<dbReference type="PROSITE" id="PS50928">
    <property type="entry name" value="ABC_TM1"/>
    <property type="match status" value="1"/>
</dbReference>
<keyword evidence="3" id="KW-1003">Cell membrane</keyword>
<keyword evidence="6 7" id="KW-0472">Membrane</keyword>
<dbReference type="InterPro" id="IPR000515">
    <property type="entry name" value="MetI-like"/>
</dbReference>
<dbReference type="AlphaFoldDB" id="A0A316EMU3"/>
<evidence type="ECO:0000256" key="3">
    <source>
        <dbReference type="ARBA" id="ARBA00022475"/>
    </source>
</evidence>
<dbReference type="Gene3D" id="1.10.3720.10">
    <property type="entry name" value="MetI-like"/>
    <property type="match status" value="1"/>
</dbReference>
<dbReference type="OrthoDB" id="9806809at2"/>
<feature type="compositionally biased region" description="Polar residues" evidence="8">
    <location>
        <begin position="277"/>
        <end position="287"/>
    </location>
</feature>
<dbReference type="InterPro" id="IPR035906">
    <property type="entry name" value="MetI-like_sf"/>
</dbReference>
<feature type="transmembrane region" description="Helical" evidence="7">
    <location>
        <begin position="100"/>
        <end position="122"/>
    </location>
</feature>
<dbReference type="RefSeq" id="WP_109584983.1">
    <property type="nucleotide sequence ID" value="NZ_CAJPUX010000005.1"/>
</dbReference>
<dbReference type="GO" id="GO:0005886">
    <property type="term" value="C:plasma membrane"/>
    <property type="evidence" value="ECO:0007669"/>
    <property type="project" value="UniProtKB-SubCell"/>
</dbReference>
<dbReference type="PANTHER" id="PTHR30151:SF0">
    <property type="entry name" value="ABC TRANSPORTER PERMEASE PROTEIN MJ0413-RELATED"/>
    <property type="match status" value="1"/>
</dbReference>
<reference evidence="9 10" key="1">
    <citation type="submission" date="2018-05" db="EMBL/GenBank/DDBJ databases">
        <title>Genomic Encyclopedia of Type Strains, Phase IV (KMG-V): Genome sequencing to study the core and pangenomes of soil and plant-associated prokaryotes.</title>
        <authorList>
            <person name="Whitman W."/>
        </authorList>
    </citation>
    <scope>NUCLEOTIDE SEQUENCE [LARGE SCALE GENOMIC DNA]</scope>
    <source>
        <strain evidence="9 10">SLV-132</strain>
    </source>
</reference>
<evidence type="ECO:0000256" key="1">
    <source>
        <dbReference type="ARBA" id="ARBA00004651"/>
    </source>
</evidence>
<feature type="transmembrane region" description="Helical" evidence="7">
    <location>
        <begin position="168"/>
        <end position="189"/>
    </location>
</feature>
<comment type="subcellular location">
    <subcellularLocation>
        <location evidence="1 7">Cell membrane</location>
        <topology evidence="1 7">Multi-pass membrane protein</topology>
    </subcellularLocation>
</comment>
<gene>
    <name evidence="9" type="ORF">C7419_106115</name>
</gene>
<dbReference type="EMBL" id="QGGT01000006">
    <property type="protein sequence ID" value="PWK32696.1"/>
    <property type="molecule type" value="Genomic_DNA"/>
</dbReference>
<dbReference type="PANTHER" id="PTHR30151">
    <property type="entry name" value="ALKANE SULFONATE ABC TRANSPORTER-RELATED, MEMBRANE SUBUNIT"/>
    <property type="match status" value="1"/>
</dbReference>
<evidence type="ECO:0000256" key="7">
    <source>
        <dbReference type="RuleBase" id="RU363032"/>
    </source>
</evidence>
<evidence type="ECO:0000256" key="2">
    <source>
        <dbReference type="ARBA" id="ARBA00022448"/>
    </source>
</evidence>
<keyword evidence="4 7" id="KW-0812">Transmembrane</keyword>
<evidence type="ECO:0000256" key="6">
    <source>
        <dbReference type="ARBA" id="ARBA00023136"/>
    </source>
</evidence>
<feature type="compositionally biased region" description="Low complexity" evidence="8">
    <location>
        <begin position="258"/>
        <end position="276"/>
    </location>
</feature>
<evidence type="ECO:0000313" key="10">
    <source>
        <dbReference type="Proteomes" id="UP000245754"/>
    </source>
</evidence>
<feature type="transmembrane region" description="Helical" evidence="7">
    <location>
        <begin position="224"/>
        <end position="243"/>
    </location>
</feature>
<feature type="region of interest" description="Disordered" evidence="8">
    <location>
        <begin position="258"/>
        <end position="287"/>
    </location>
</feature>
<name>A0A316EMU3_9BURK</name>
<sequence length="287" mass="30804">MSSVLRSHALQLVAQRLLLVGAVLALWWWGASHVPSFVLPGPAKVGNALVALWHSDTFTADVGATCRRVLTGFLIATVVGTGLGLALGGSRVLARFFEPILTVFNTVSSAIWAIFAIIWFGISDATTIFVVFMTAMPLILTNVWEGAKTVDAQYVDLARSFRMSRLQILRKIYGPTILPHFFAGARLAFGFGWRVSLVAETIGSSSGIGYRLRQAADLVQTDQVFAWTVLLVGLMLLLEGGVLKPAERWLFRWKTPAGASGASRASSGSDVSGASATNTSSQFQVQG</sequence>
<dbReference type="GeneID" id="98343167"/>
<dbReference type="Pfam" id="PF00528">
    <property type="entry name" value="BPD_transp_1"/>
    <property type="match status" value="1"/>
</dbReference>
<comment type="caution">
    <text evidence="9">The sequence shown here is derived from an EMBL/GenBank/DDBJ whole genome shotgun (WGS) entry which is preliminary data.</text>
</comment>
<evidence type="ECO:0000256" key="5">
    <source>
        <dbReference type="ARBA" id="ARBA00022989"/>
    </source>
</evidence>
<evidence type="ECO:0000256" key="4">
    <source>
        <dbReference type="ARBA" id="ARBA00022692"/>
    </source>
</evidence>
<keyword evidence="10" id="KW-1185">Reference proteome</keyword>
<keyword evidence="2 7" id="KW-0813">Transport</keyword>
<comment type="similarity">
    <text evidence="7">Belongs to the binding-protein-dependent transport system permease family.</text>
</comment>
<evidence type="ECO:0000313" key="9">
    <source>
        <dbReference type="EMBL" id="PWK32696.1"/>
    </source>
</evidence>
<organism evidence="9 10">
    <name type="scientific">Cupriavidus plantarum</name>
    <dbReference type="NCBI Taxonomy" id="942865"/>
    <lineage>
        <taxon>Bacteria</taxon>
        <taxon>Pseudomonadati</taxon>
        <taxon>Pseudomonadota</taxon>
        <taxon>Betaproteobacteria</taxon>
        <taxon>Burkholderiales</taxon>
        <taxon>Burkholderiaceae</taxon>
        <taxon>Cupriavidus</taxon>
    </lineage>
</organism>
<feature type="transmembrane region" description="Helical" evidence="7">
    <location>
        <begin position="69"/>
        <end position="88"/>
    </location>
</feature>
<feature type="transmembrane region" description="Helical" evidence="7">
    <location>
        <begin position="12"/>
        <end position="30"/>
    </location>
</feature>
<proteinExistence type="inferred from homology"/>
<protein>
    <submittedName>
        <fullName evidence="9">NitT/TauT family transport system permease protein</fullName>
    </submittedName>
</protein>
<feature type="transmembrane region" description="Helical" evidence="7">
    <location>
        <begin position="128"/>
        <end position="147"/>
    </location>
</feature>